<reference evidence="2" key="1">
    <citation type="submission" date="2014-04" db="EMBL/GenBank/DDBJ databases">
        <title>Evolutionary Origins and Diversification of the Mycorrhizal Mutualists.</title>
        <authorList>
            <consortium name="DOE Joint Genome Institute"/>
            <consortium name="Mycorrhizal Genomics Consortium"/>
            <person name="Kohler A."/>
            <person name="Kuo A."/>
            <person name="Nagy L.G."/>
            <person name="Floudas D."/>
            <person name="Copeland A."/>
            <person name="Barry K.W."/>
            <person name="Cichocki N."/>
            <person name="Veneault-Fourrey C."/>
            <person name="LaButti K."/>
            <person name="Lindquist E.A."/>
            <person name="Lipzen A."/>
            <person name="Lundell T."/>
            <person name="Morin E."/>
            <person name="Murat C."/>
            <person name="Riley R."/>
            <person name="Ohm R."/>
            <person name="Sun H."/>
            <person name="Tunlid A."/>
            <person name="Henrissat B."/>
            <person name="Grigoriev I.V."/>
            <person name="Hibbett D.S."/>
            <person name="Martin F."/>
        </authorList>
    </citation>
    <scope>NUCLEOTIDE SEQUENCE [LARGE SCALE GENOMIC DNA]</scope>
    <source>
        <strain evidence="2">FD-334 SS-4</strain>
    </source>
</reference>
<dbReference type="OrthoDB" id="3071584at2759"/>
<evidence type="ECO:0008006" key="3">
    <source>
        <dbReference type="Google" id="ProtNLM"/>
    </source>
</evidence>
<keyword evidence="2" id="KW-1185">Reference proteome</keyword>
<sequence length="369" mass="40982">MSSTLQDITIFATTTKLKTLFPLPVVNLPCLTSLRVIIKCRKDPSEDESDLRDIQLAIASFANSVRHTLGSLSVRCPPGHDLSLFYEALGDFRNLSSIDIDLTAELTSMPGGILHMQSIQFLLRHQETIEHITVSASKLLVIKQSTGGKYWFPRLKSFSLGSNVLTVCSEQTQAFLRDHTYTLQCLELVGPISPLELDELLTALSGESRRSVLTKLSISIYRLDLNLMLKLANCLPSLKTLKLCIMRVANGTSFAFTPGQFFPLRLPPHTDVHEFVTEVMACHELKTWQLRDIMISRPSCCAHLTLWHLMRFFAECIPTISSFAETGTTDIPDPSNPTPRHDTPRCAGGSFECFYGSDGLDAGPLSSFT</sequence>
<protein>
    <recommendedName>
        <fullName evidence="3">F-box domain-containing protein</fullName>
    </recommendedName>
</protein>
<dbReference type="EMBL" id="KN817585">
    <property type="protein sequence ID" value="KJA18727.1"/>
    <property type="molecule type" value="Genomic_DNA"/>
</dbReference>
<proteinExistence type="predicted"/>
<organism evidence="1 2">
    <name type="scientific">Hypholoma sublateritium (strain FD-334 SS-4)</name>
    <dbReference type="NCBI Taxonomy" id="945553"/>
    <lineage>
        <taxon>Eukaryota</taxon>
        <taxon>Fungi</taxon>
        <taxon>Dikarya</taxon>
        <taxon>Basidiomycota</taxon>
        <taxon>Agaricomycotina</taxon>
        <taxon>Agaricomycetes</taxon>
        <taxon>Agaricomycetidae</taxon>
        <taxon>Agaricales</taxon>
        <taxon>Agaricineae</taxon>
        <taxon>Strophariaceae</taxon>
        <taxon>Hypholoma</taxon>
    </lineage>
</organism>
<dbReference type="AlphaFoldDB" id="A0A0D2KVS6"/>
<gene>
    <name evidence="1" type="ORF">HYPSUDRAFT_915661</name>
</gene>
<name>A0A0D2KVS6_HYPSF</name>
<accession>A0A0D2KVS6</accession>
<evidence type="ECO:0000313" key="1">
    <source>
        <dbReference type="EMBL" id="KJA18727.1"/>
    </source>
</evidence>
<dbReference type="Proteomes" id="UP000054270">
    <property type="component" value="Unassembled WGS sequence"/>
</dbReference>
<evidence type="ECO:0000313" key="2">
    <source>
        <dbReference type="Proteomes" id="UP000054270"/>
    </source>
</evidence>